<dbReference type="EMBL" id="CP129971">
    <property type="protein sequence ID" value="WMN11068.1"/>
    <property type="molecule type" value="Genomic_DNA"/>
</dbReference>
<dbReference type="PANTHER" id="PTHR40407">
    <property type="entry name" value="MEMBRANE PROTEIN-LIKE PROTEIN"/>
    <property type="match status" value="1"/>
</dbReference>
<evidence type="ECO:0000256" key="1">
    <source>
        <dbReference type="SAM" id="Phobius"/>
    </source>
</evidence>
<accession>A0AA51N9I4</accession>
<dbReference type="RefSeq" id="WP_308347817.1">
    <property type="nucleotide sequence ID" value="NZ_CP129971.1"/>
</dbReference>
<organism evidence="2 3">
    <name type="scientific">Marivirga salinarum</name>
    <dbReference type="NCBI Taxonomy" id="3059078"/>
    <lineage>
        <taxon>Bacteria</taxon>
        <taxon>Pseudomonadati</taxon>
        <taxon>Bacteroidota</taxon>
        <taxon>Cytophagia</taxon>
        <taxon>Cytophagales</taxon>
        <taxon>Marivirgaceae</taxon>
        <taxon>Marivirga</taxon>
    </lineage>
</organism>
<feature type="transmembrane region" description="Helical" evidence="1">
    <location>
        <begin position="59"/>
        <end position="76"/>
    </location>
</feature>
<dbReference type="PANTHER" id="PTHR40407:SF1">
    <property type="entry name" value="HEPARAN-ALPHA-GLUCOSAMINIDE N-ACETYLTRANSFERASE CATALYTIC DOMAIN-CONTAINING PROTEIN"/>
    <property type="match status" value="1"/>
</dbReference>
<evidence type="ECO:0000313" key="3">
    <source>
        <dbReference type="Proteomes" id="UP001230496"/>
    </source>
</evidence>
<evidence type="ECO:0008006" key="4">
    <source>
        <dbReference type="Google" id="ProtNLM"/>
    </source>
</evidence>
<proteinExistence type="predicted"/>
<dbReference type="KEGG" id="msaa:QYS49_37105"/>
<keyword evidence="1" id="KW-1133">Transmembrane helix</keyword>
<feature type="transmembrane region" description="Helical" evidence="1">
    <location>
        <begin position="21"/>
        <end position="39"/>
    </location>
</feature>
<gene>
    <name evidence="2" type="ORF">QYS49_37105</name>
</gene>
<dbReference type="Proteomes" id="UP001230496">
    <property type="component" value="Chromosome"/>
</dbReference>
<sequence length="77" mass="8990">MINLIYKTKILSFFSVTKYPPSLSYLLITLGLAMLFLYAFENTKNKLTNCFLVFGRVPLFYYFLHMLVIHVFAIIGI</sequence>
<keyword evidence="3" id="KW-1185">Reference proteome</keyword>
<reference evidence="2 3" key="1">
    <citation type="submission" date="2023-08" db="EMBL/GenBank/DDBJ databases">
        <title>Comparative genomics and taxonomic characterization of three novel marine species of genus Marivirga.</title>
        <authorList>
            <person name="Muhammad N."/>
            <person name="Kim S.-G."/>
        </authorList>
    </citation>
    <scope>NUCLEOTIDE SEQUENCE [LARGE SCALE GENOMIC DNA]</scope>
    <source>
        <strain evidence="2 3">BDSF4-3</strain>
    </source>
</reference>
<protein>
    <recommendedName>
        <fullName evidence="4">Heparan-alpha-glucosaminide N-acetyltransferase catalytic domain-containing protein</fullName>
    </recommendedName>
</protein>
<keyword evidence="1" id="KW-0812">Transmembrane</keyword>
<evidence type="ECO:0000313" key="2">
    <source>
        <dbReference type="EMBL" id="WMN11068.1"/>
    </source>
</evidence>
<name>A0AA51N9I4_9BACT</name>
<keyword evidence="1" id="KW-0472">Membrane</keyword>
<dbReference type="AlphaFoldDB" id="A0AA51N9I4"/>